<dbReference type="Proteomes" id="UP000032233">
    <property type="component" value="Unassembled WGS sequence"/>
</dbReference>
<dbReference type="AlphaFoldDB" id="A0A0D2HUG6"/>
<reference evidence="3 4" key="1">
    <citation type="submission" date="2013-11" db="EMBL/GenBank/DDBJ databases">
        <title>Metagenomic analysis of a methanogenic consortium involved in long chain n-alkane degradation.</title>
        <authorList>
            <person name="Davidova I.A."/>
            <person name="Callaghan A.V."/>
            <person name="Wawrik B."/>
            <person name="Pruitt S."/>
            <person name="Marks C."/>
            <person name="Duncan K.E."/>
            <person name="Suflita J.M."/>
        </authorList>
    </citation>
    <scope>NUCLEOTIDE SEQUENCE [LARGE SCALE GENOMIC DNA]</scope>
    <source>
        <strain evidence="3 4">SPR</strain>
    </source>
</reference>
<protein>
    <submittedName>
        <fullName evidence="3">Uncharacterized protein</fullName>
    </submittedName>
</protein>
<evidence type="ECO:0000256" key="2">
    <source>
        <dbReference type="SAM" id="Phobius"/>
    </source>
</evidence>
<sequence>MGKKGMDVLLVRKSGPVQAVTFRTWWIYFLFLVLILMLLGMGAGSFLLYGQQEALKKLADDTRLIMLRTERLEALVQEQETREVLAMQADMEKQAAENAKNDAAQSGDDTPPEAGKSQPEPEKKALDPVEPKSADTEQIKDQAQTTPEPKAEAEEKQEKADEITEPAESDQVGIRNVQPSVEANDLFVLFDVVNKTESPSSEPLMGYVSVIMRGQKRGNPWVESWPPMRLTPQGRPMNYRRGAPFSIHRFRRMKAKYDALEKKPEKLEFVIYSREGQLLLVSSAAIDMETSTPKETEKEPTEKTTEGAGN</sequence>
<evidence type="ECO:0000313" key="4">
    <source>
        <dbReference type="Proteomes" id="UP000032233"/>
    </source>
</evidence>
<feature type="transmembrane region" description="Helical" evidence="2">
    <location>
        <begin position="25"/>
        <end position="49"/>
    </location>
</feature>
<dbReference type="STRING" id="1429043.X474_10640"/>
<accession>A0A0D2HUG6</accession>
<feature type="compositionally biased region" description="Basic and acidic residues" evidence="1">
    <location>
        <begin position="149"/>
        <end position="162"/>
    </location>
</feature>
<feature type="compositionally biased region" description="Basic and acidic residues" evidence="1">
    <location>
        <begin position="292"/>
        <end position="310"/>
    </location>
</feature>
<keyword evidence="4" id="KW-1185">Reference proteome</keyword>
<evidence type="ECO:0000256" key="1">
    <source>
        <dbReference type="SAM" id="MobiDB-lite"/>
    </source>
</evidence>
<proteinExistence type="predicted"/>
<dbReference type="EMBL" id="AZAC01000012">
    <property type="protein sequence ID" value="KIX14083.1"/>
    <property type="molecule type" value="Genomic_DNA"/>
</dbReference>
<feature type="region of interest" description="Disordered" evidence="1">
    <location>
        <begin position="287"/>
        <end position="310"/>
    </location>
</feature>
<evidence type="ECO:0000313" key="3">
    <source>
        <dbReference type="EMBL" id="KIX14083.1"/>
    </source>
</evidence>
<comment type="caution">
    <text evidence="3">The sequence shown here is derived from an EMBL/GenBank/DDBJ whole genome shotgun (WGS) entry which is preliminary data.</text>
</comment>
<dbReference type="RefSeq" id="WP_044348493.1">
    <property type="nucleotide sequence ID" value="NZ_AZAC01000012.1"/>
</dbReference>
<feature type="compositionally biased region" description="Basic and acidic residues" evidence="1">
    <location>
        <begin position="119"/>
        <end position="140"/>
    </location>
</feature>
<feature type="region of interest" description="Disordered" evidence="1">
    <location>
        <begin position="92"/>
        <end position="173"/>
    </location>
</feature>
<organism evidence="3 4">
    <name type="scientific">Dethiosulfatarculus sandiegensis</name>
    <dbReference type="NCBI Taxonomy" id="1429043"/>
    <lineage>
        <taxon>Bacteria</taxon>
        <taxon>Pseudomonadati</taxon>
        <taxon>Thermodesulfobacteriota</taxon>
        <taxon>Desulfarculia</taxon>
        <taxon>Desulfarculales</taxon>
        <taxon>Desulfarculaceae</taxon>
        <taxon>Dethiosulfatarculus</taxon>
    </lineage>
</organism>
<gene>
    <name evidence="3" type="ORF">X474_10640</name>
</gene>
<keyword evidence="2" id="KW-0472">Membrane</keyword>
<name>A0A0D2HUG6_9BACT</name>
<dbReference type="InParanoid" id="A0A0D2HUG6"/>
<dbReference type="OrthoDB" id="9836445at2"/>
<keyword evidence="2" id="KW-0812">Transmembrane</keyword>
<keyword evidence="2" id="KW-1133">Transmembrane helix</keyword>